<evidence type="ECO:0000259" key="4">
    <source>
        <dbReference type="Pfam" id="PF26079"/>
    </source>
</evidence>
<gene>
    <name evidence="5" type="ORF">SAMN02745174_02294</name>
</gene>
<dbReference type="PANTHER" id="PTHR37829">
    <property type="entry name" value="PHAGE-LIKE ELEMENT PBSX PROTEIN XKDT"/>
    <property type="match status" value="1"/>
</dbReference>
<accession>A0A1T4QDZ6</accession>
<reference evidence="5 6" key="1">
    <citation type="submission" date="2017-02" db="EMBL/GenBank/DDBJ databases">
        <authorList>
            <person name="Peterson S.W."/>
        </authorList>
    </citation>
    <scope>NUCLEOTIDE SEQUENCE [LARGE SCALE GENOMIC DNA]</scope>
    <source>
        <strain evidence="5 6">ATCC 700028</strain>
    </source>
</reference>
<dbReference type="InterPro" id="IPR052399">
    <property type="entry name" value="Phage_Baseplate_Assmbl_Protein"/>
</dbReference>
<dbReference type="InterPro" id="IPR014507">
    <property type="entry name" value="Baseplate_assembly_J_pred"/>
</dbReference>
<evidence type="ECO:0000313" key="5">
    <source>
        <dbReference type="EMBL" id="SKA01914.1"/>
    </source>
</evidence>
<dbReference type="InterPro" id="IPR058531">
    <property type="entry name" value="Baseplate_J_M"/>
</dbReference>
<dbReference type="EMBL" id="FUWX01000021">
    <property type="protein sequence ID" value="SKA01914.1"/>
    <property type="molecule type" value="Genomic_DNA"/>
</dbReference>
<proteinExistence type="inferred from homology"/>
<dbReference type="Pfam" id="PF26078">
    <property type="entry name" value="Baseplate_J_M"/>
    <property type="match status" value="1"/>
</dbReference>
<comment type="similarity">
    <text evidence="1">Belongs to the Mu gp47/PBSX XkdT family.</text>
</comment>
<dbReference type="Pfam" id="PF04865">
    <property type="entry name" value="Baseplate_J"/>
    <property type="match status" value="1"/>
</dbReference>
<name>A0A1T4QDZ6_9FUSO</name>
<dbReference type="PIRSF" id="PIRSF020481">
    <property type="entry name" value="BAP"/>
    <property type="match status" value="1"/>
</dbReference>
<dbReference type="STRING" id="180163.SAMN02745174_02294"/>
<dbReference type="OrthoDB" id="9793802at2"/>
<organism evidence="5 6">
    <name type="scientific">Cetobacterium ceti</name>
    <dbReference type="NCBI Taxonomy" id="180163"/>
    <lineage>
        <taxon>Bacteria</taxon>
        <taxon>Fusobacteriati</taxon>
        <taxon>Fusobacteriota</taxon>
        <taxon>Fusobacteriia</taxon>
        <taxon>Fusobacteriales</taxon>
        <taxon>Fusobacteriaceae</taxon>
        <taxon>Cetobacterium</taxon>
    </lineage>
</organism>
<dbReference type="PANTHER" id="PTHR37829:SF3">
    <property type="entry name" value="PROTEIN JAYE-RELATED"/>
    <property type="match status" value="1"/>
</dbReference>
<feature type="domain" description="Baseplate protein J-like barrel" evidence="2">
    <location>
        <begin position="104"/>
        <end position="177"/>
    </location>
</feature>
<dbReference type="InterPro" id="IPR006949">
    <property type="entry name" value="Barrel_Baseplate_J-like"/>
</dbReference>
<dbReference type="AlphaFoldDB" id="A0A1T4QDZ6"/>
<protein>
    <submittedName>
        <fullName evidence="5">Phage-related baseplate assembly protein</fullName>
    </submittedName>
</protein>
<evidence type="ECO:0000259" key="2">
    <source>
        <dbReference type="Pfam" id="PF04865"/>
    </source>
</evidence>
<evidence type="ECO:0000256" key="1">
    <source>
        <dbReference type="ARBA" id="ARBA00038087"/>
    </source>
</evidence>
<dbReference type="InterPro" id="IPR058530">
    <property type="entry name" value="Baseplate_J-like_C"/>
</dbReference>
<evidence type="ECO:0000259" key="3">
    <source>
        <dbReference type="Pfam" id="PF26078"/>
    </source>
</evidence>
<dbReference type="Pfam" id="PF26079">
    <property type="entry name" value="Baseplate_J_C"/>
    <property type="match status" value="1"/>
</dbReference>
<dbReference type="RefSeq" id="WP_078694732.1">
    <property type="nucleotide sequence ID" value="NZ_FUWX01000021.1"/>
</dbReference>
<sequence>MNNFNYVDYDLFEIRKTFEKGYEEIVGCKINKGDPISDFLDFATYITTILYSKINETGKMNLLRYAKGPFLDALGEIPGEVRGEAKKALTTIKYTFSKPFESVVIIPKGHKTTARGLYFETISATELKIGETTTNIRCECATPGTLGNGFGIGEIVTIVDGIPFLESVTNLTVSQGGAEKEDDESFREKIRANPTARSVAGPATAYIYHTKKSNQDISDVFVTTTKGTGIVKIYPLMKNGEIPGSDVLESIKLALENKEIKPLTDQVQALAPGITNYDINVKYFIEQNPTADIELIKKNIENSVNNYINWQHEKLGRDINPSKLITMMTLAGAKRIEIIAPSFIKLEKTNIAKLKNKAVVYGGVEVE</sequence>
<dbReference type="Proteomes" id="UP000191153">
    <property type="component" value="Unassembled WGS sequence"/>
</dbReference>
<evidence type="ECO:0000313" key="6">
    <source>
        <dbReference type="Proteomes" id="UP000191153"/>
    </source>
</evidence>
<keyword evidence="6" id="KW-1185">Reference proteome</keyword>
<feature type="domain" description="Baseplate J-like central" evidence="3">
    <location>
        <begin position="199"/>
        <end position="271"/>
    </location>
</feature>
<feature type="domain" description="Baseplate J-like C-terminal" evidence="4">
    <location>
        <begin position="279"/>
        <end position="355"/>
    </location>
</feature>